<dbReference type="EMBL" id="OX596089">
    <property type="protein sequence ID" value="CAI9710669.1"/>
    <property type="molecule type" value="Genomic_DNA"/>
</dbReference>
<accession>A0ACB0FEK7</accession>
<reference evidence="1" key="1">
    <citation type="submission" date="2023-05" db="EMBL/GenBank/DDBJ databases">
        <authorList>
            <consortium name="ELIXIR-Norway"/>
        </authorList>
    </citation>
    <scope>NUCLEOTIDE SEQUENCE</scope>
</reference>
<gene>
    <name evidence="1" type="ORF">MRATA1EN3_LOCUS21882</name>
</gene>
<evidence type="ECO:0000313" key="1">
    <source>
        <dbReference type="EMBL" id="CAI9710669.1"/>
    </source>
</evidence>
<proteinExistence type="predicted"/>
<dbReference type="Proteomes" id="UP001162501">
    <property type="component" value="Chromosome 5"/>
</dbReference>
<organism evidence="1 2">
    <name type="scientific">Rangifer tarandus platyrhynchus</name>
    <name type="common">Svalbard reindeer</name>
    <dbReference type="NCBI Taxonomy" id="3082113"/>
    <lineage>
        <taxon>Eukaryota</taxon>
        <taxon>Metazoa</taxon>
        <taxon>Chordata</taxon>
        <taxon>Craniata</taxon>
        <taxon>Vertebrata</taxon>
        <taxon>Euteleostomi</taxon>
        <taxon>Mammalia</taxon>
        <taxon>Eutheria</taxon>
        <taxon>Laurasiatheria</taxon>
        <taxon>Artiodactyla</taxon>
        <taxon>Ruminantia</taxon>
        <taxon>Pecora</taxon>
        <taxon>Cervidae</taxon>
        <taxon>Odocoileinae</taxon>
        <taxon>Rangifer</taxon>
    </lineage>
</organism>
<sequence>MSRREGVGKNFSSKMDGMSSEANEENGNVERPVGRRHSSILKPPRSPLQDLRGGNGNETIQESNALRNKKNSRRVSFADTIKIFQTESHMKIVKKSEISETEAGENTLFIQNKNPEDNYCEITGMNTLLCAPIQTQMPQREISITEYSHERKHANDQTVIFSDENQMDLTASHTVMISKGHLDCTKSEKSTKIDTTSFLANLKLHTEDSRMKKELHFSIDQNTSPEKKINFNDFIKRLKIGKSNASPFIGPDKENSEMPIHSKEANKTTSVHQMHVSLGVDENTSNMTRLLREQDDGMNFTQCHTTNIQTFVPTSNEASLRGFKGDDITVYGNDFMDLTISHTVQKLPSTDNLSEIENQTQDVMMDVSTCYETKALEQKTVFKDKPNDAFQDLSLNPEGNIHMIRSHITGTEIQTVTQATNQDIRPLAMIPESKCSDPTIQDDKTFFYSSCNDAMELTKCHSSMREEKNLVKHDSNYSKMYPNPDGNSLLREKTVYSGEDSMDITKSHTVKIDNQIFKQVQTNVQKATAPVSEKEMMIQNHIIVSENWDINVNGRSIPLVSKERLQQSPENPLFISLTDKRTEIFIDEDMDLTKSHTVNLGSQFPLASCNVTSENTSKSHCHRKSLSNEWGKMTKDHIDLSQQQNIISKNIPANTWEKEKSQVLKISPYLDKDSPQSPDINQDIATKHNIVYFCEDLHKQVPLGNNRNTISCEQALFPTTKPLFSSRGQPAIRNHNVVNSQTVKSVLGQNSKLPEPLRKSSGNPIPDCSDKTVICSEKEENMDLTKSHTVITGFSPSEILELSKTNLENTNGQLSTVNRQKALKVEKCNGSPIEKMGVFISNGIMDVLEDKNVQKSGILNEKQDVKICGRKSLGRLKVDKTVVFSEGNENDMDITKSCTVEISHRPLLDEHDSHLVPLTGNSNTVLYACGQDDMEVTRSHTTAIECKTVSPDKTTTRPVDKTVMFVDDHDELEMTKSHTVFIDCQVKERTVLPDRPNFELSKRKSLEKSKVTPASTEESVFFPQNVERDHSVAKVSQLTLPGKWSNHGPLEKAEAFIADDNMEVSKSTIWKNDRNVQKPVFLNEPLSCKNQRRKSLRLRNDTTIAFSKNDKNDMDVIQCCTVEINNKSVLEDREDSHLLPLEGTSNTVLHTCGQDDMEITRSHTTALEYKPLSPDKITTRTTDKTVMFVDNHSDLEVTKSHTVFIDCQATEKILQECSAFGIAKEKTLGVSFPQDGNSIQEVTKKQALAVENKIILHSEQKHNAIPFVPTNTLSGRQGETDVRFHSTSVDEEVMKVVGQAYKLEKAKIESCQLNSTDRRNVDFTSRPATAVCGSADNYSCLPNVTSFFGNLEKNVMSLCDKDEDLKASHCPVQNDLPYANNSASDDDLKSEGLPLSAPCLLEKEKVVQTNTQGQLHCVPKMLKDQDLIKEPPNLISNETLVYGEDLGEMTKLNSKPVSFKLPRDQVEPSVHKAEQNLKTFVDDVCVASQHHLLTQLPPLPQQGQNIVNKDEAILSKAGNNLNIVRGNSSEPTCENDSTMLYNGKQFTVACRKEPKKNIQTAECNTAIDFHSNSALTKQVIQTLSNPREASDPVIASSVATCSVKPNLNNLNGKTEEFLGFQPVRLPPSPEQLLKLVNKAHSDMSIVQATEIHNVNIVSSNVKDDRDEENKVPRNGAETTSVPLMTTVKDKMRRCSLGIFLPRLPNKRNCSVTGIDDLKHVPADTTDLNHLETQPVSSKDSGIGIVTAKLNLSPSQYINEENLPICPGEINSSDSISIDTEEKALTETYQKETSPSENKMEETCNSQKRTWVQEDDDDIQNEKKIRKNEIGFSDTAQDQEISDLHAEGDMDKNANSVLIKSLSRTPSSCSSSLDSVKADGTSLDLSTHLGSQIESQFLRDTVCEESLKEKLKDGRITIKEFFILLQVHILIQKPRQSNLPAKFTINTSPTLEDLMLSQYVYRPKIQIYKEDCEALRRKIEELKLSALNQDKLLTDINRNLWEKMKHCSDEELKAFGIYLNKIKSRFTKMTKVFTHQGKVALYSKLVQSAQSEREKLHKRINEMDNILKKIDNSLTEVEIETKNLEDEQKDSPVEELNSEVRTAEKELEQLKTEEEKLQRDLLELEIQKEQILAQLEFVQKQTKRTEELLDQLSLSEWDVVEWSDDQAVFTFLYDTIELIITFGEPVVGLPFLDKAYRKIVDLNFQSLLDEDKAPPSSLLVHNLIFQYIEQQESWKKTCTTQHQVPKMLQEISLVVSHCKLLGEEIEFLKRWGPNYNLISINVKNTELKLLFSSSAAFAKFEITLSLSAHYPSVPLPFSIQNNLGNIGQDEVTAILSKVPLEDNYLKNVVKQIYQDLLQD</sequence>
<name>A0ACB0FEK7_RANTA</name>
<protein>
    <submittedName>
        <fullName evidence="1">Uncharacterized protein</fullName>
    </submittedName>
</protein>
<evidence type="ECO:0000313" key="2">
    <source>
        <dbReference type="Proteomes" id="UP001162501"/>
    </source>
</evidence>